<dbReference type="InterPro" id="IPR057670">
    <property type="entry name" value="SH3_retrovirus"/>
</dbReference>
<protein>
    <recommendedName>
        <fullName evidence="1">Retroviral polymerase SH3-like domain-containing protein</fullName>
    </recommendedName>
</protein>
<evidence type="ECO:0000313" key="3">
    <source>
        <dbReference type="Proteomes" id="UP000266196"/>
    </source>
</evidence>
<gene>
    <name evidence="2" type="ORF">DYB31_001996</name>
</gene>
<dbReference type="VEuPathDB" id="FungiDB:H257_18221"/>
<sequence length="623" mass="69352">MKWNTKQESLPQFLELYEIVLQKLRVSGYAVHDAMVVVLDMLLWQIRHVTHQVDSLPRGQGNNLATVRVILECEYKAPVRSGALTNPRSGNNDERALTAREQPNSDDAQQDAVVFHTFDFQGQVLMDSGASSHMTGDATNLADVQAYQHAVVVVNGAKTHATKMDVLLIDNMPSTLLSVTAMMRANCNFSLTFDAMECSIKHDETTIATATQDTKNKVYVLDQADTYSHPPSDPKEQPRPKVTKCVMMGYAEHQNAYKLYHLDQKRMVTIVQVQFRENEFLGERAQIDEYLVTADADDDDEDGLTEGGTSARPATAYVSTPYTRVPSRSAAAAPPAKRSHFKILPLSQRISDDLYRTRLDFDQFELGTPGSSCHHQAQQAAALSGENLEVVCTYVDDFLVMAKTATMANKILDELKTKMKLERQGDAAYFLGEQSKHIDVRHYYARQPMGIGTIEVRHVGTADQLADVLTKVSTKDAIMKCKNAAMDVSPAPFRAPTAYETSILDAIIAGSLILDQPPNFLRQLLPPDEIALFHDQMRVHFGYLQVSINVSIKISADMASPALDRQFFPTYLKQDAIAEAECDNLRRDMNSCHLHPDGHKLIVVFNSKPRQPSGATASFHFAN</sequence>
<name>A0A397EJQ2_APHAT</name>
<reference evidence="2 3" key="1">
    <citation type="submission" date="2018-08" db="EMBL/GenBank/DDBJ databases">
        <title>Aphanomyces genome sequencing and annotation.</title>
        <authorList>
            <person name="Minardi D."/>
            <person name="Oidtmann B."/>
            <person name="Van Der Giezen M."/>
            <person name="Studholme D.J."/>
        </authorList>
    </citation>
    <scope>NUCLEOTIDE SEQUENCE [LARGE SCALE GENOMIC DNA]</scope>
    <source>
        <strain evidence="2 3">197901</strain>
    </source>
</reference>
<proteinExistence type="predicted"/>
<dbReference type="Pfam" id="PF25597">
    <property type="entry name" value="SH3_retrovirus"/>
    <property type="match status" value="1"/>
</dbReference>
<evidence type="ECO:0000313" key="2">
    <source>
        <dbReference type="EMBL" id="RHY95520.1"/>
    </source>
</evidence>
<dbReference type="VEuPathDB" id="FungiDB:H257_14726"/>
<organism evidence="2 3">
    <name type="scientific">Aphanomyces astaci</name>
    <name type="common">Crayfish plague agent</name>
    <dbReference type="NCBI Taxonomy" id="112090"/>
    <lineage>
        <taxon>Eukaryota</taxon>
        <taxon>Sar</taxon>
        <taxon>Stramenopiles</taxon>
        <taxon>Oomycota</taxon>
        <taxon>Saprolegniomycetes</taxon>
        <taxon>Saprolegniales</taxon>
        <taxon>Verrucalvaceae</taxon>
        <taxon>Aphanomyces</taxon>
    </lineage>
</organism>
<comment type="caution">
    <text evidence="2">The sequence shown here is derived from an EMBL/GenBank/DDBJ whole genome shotgun (WGS) entry which is preliminary data.</text>
</comment>
<accession>A0A397EJQ2</accession>
<feature type="domain" description="Retroviral polymerase SH3-like" evidence="1">
    <location>
        <begin position="231"/>
        <end position="280"/>
    </location>
</feature>
<dbReference type="Proteomes" id="UP000266196">
    <property type="component" value="Unassembled WGS sequence"/>
</dbReference>
<evidence type="ECO:0000259" key="1">
    <source>
        <dbReference type="Pfam" id="PF25597"/>
    </source>
</evidence>
<dbReference type="AlphaFoldDB" id="A0A397EJQ2"/>
<dbReference type="EMBL" id="QUTE01016832">
    <property type="protein sequence ID" value="RHY95520.1"/>
    <property type="molecule type" value="Genomic_DNA"/>
</dbReference>